<evidence type="ECO:0000313" key="3">
    <source>
        <dbReference type="Proteomes" id="UP000269998"/>
    </source>
</evidence>
<dbReference type="EMBL" id="LR130759">
    <property type="protein sequence ID" value="VDM88851.1"/>
    <property type="molecule type" value="Genomic_DNA"/>
</dbReference>
<dbReference type="AlphaFoldDB" id="A0A3S4CVW6"/>
<sequence>MTDCGLLGRSDPELAKSTPGSRRIGRKGAEMSAKKIHVKKLAGTATLAGALSLAALGFGAGTVQADPGPRIPGPPGPHFDGGGNWRPLPPGQIKKVCPWQSPPGHWIGGPHGVPCT</sequence>
<evidence type="ECO:0000313" key="2">
    <source>
        <dbReference type="EMBL" id="VDM88851.1"/>
    </source>
</evidence>
<accession>A0A3S4CVW6</accession>
<gene>
    <name evidence="2" type="ORF">MB901379_02417</name>
</gene>
<dbReference type="Proteomes" id="UP000269998">
    <property type="component" value="Chromosome"/>
</dbReference>
<proteinExistence type="predicted"/>
<reference evidence="3" key="1">
    <citation type="submission" date="2018-02" db="EMBL/GenBank/DDBJ databases">
        <authorList>
            <person name="Seth-Smith MB H."/>
            <person name="Seth-Smith H."/>
        </authorList>
    </citation>
    <scope>NUCLEOTIDE SEQUENCE [LARGE SCALE GENOMIC DNA]</scope>
</reference>
<keyword evidence="3" id="KW-1185">Reference proteome</keyword>
<name>A0A3S4CVW6_9MYCO</name>
<dbReference type="KEGG" id="mbai:MB901379_02417"/>
<evidence type="ECO:0000256" key="1">
    <source>
        <dbReference type="SAM" id="MobiDB-lite"/>
    </source>
</evidence>
<feature type="region of interest" description="Disordered" evidence="1">
    <location>
        <begin position="65"/>
        <end position="93"/>
    </location>
</feature>
<organism evidence="2 3">
    <name type="scientific">Mycobacterium basiliense</name>
    <dbReference type="NCBI Taxonomy" id="2094119"/>
    <lineage>
        <taxon>Bacteria</taxon>
        <taxon>Bacillati</taxon>
        <taxon>Actinomycetota</taxon>
        <taxon>Actinomycetes</taxon>
        <taxon>Mycobacteriales</taxon>
        <taxon>Mycobacteriaceae</taxon>
        <taxon>Mycobacterium</taxon>
    </lineage>
</organism>
<feature type="region of interest" description="Disordered" evidence="1">
    <location>
        <begin position="1"/>
        <end position="31"/>
    </location>
</feature>
<protein>
    <submittedName>
        <fullName evidence="2">Uncharacterized protein</fullName>
    </submittedName>
</protein>